<protein>
    <submittedName>
        <fullName evidence="8">Uncharacterized protein</fullName>
    </submittedName>
</protein>
<evidence type="ECO:0000256" key="5">
    <source>
        <dbReference type="ARBA" id="ARBA00022989"/>
    </source>
</evidence>
<dbReference type="GO" id="GO:0016020">
    <property type="term" value="C:membrane"/>
    <property type="evidence" value="ECO:0007669"/>
    <property type="project" value="UniProtKB-SubCell"/>
</dbReference>
<evidence type="ECO:0000256" key="1">
    <source>
        <dbReference type="ARBA" id="ARBA00004606"/>
    </source>
</evidence>
<keyword evidence="6" id="KW-0472">Membrane</keyword>
<dbReference type="Proteomes" id="UP000887574">
    <property type="component" value="Unplaced"/>
</dbReference>
<evidence type="ECO:0000313" key="7">
    <source>
        <dbReference type="Proteomes" id="UP000887574"/>
    </source>
</evidence>
<organism evidence="7 8">
    <name type="scientific">Ditylenchus dipsaci</name>
    <dbReference type="NCBI Taxonomy" id="166011"/>
    <lineage>
        <taxon>Eukaryota</taxon>
        <taxon>Metazoa</taxon>
        <taxon>Ecdysozoa</taxon>
        <taxon>Nematoda</taxon>
        <taxon>Chromadorea</taxon>
        <taxon>Rhabditida</taxon>
        <taxon>Tylenchina</taxon>
        <taxon>Tylenchomorpha</taxon>
        <taxon>Sphaerularioidea</taxon>
        <taxon>Anguinidae</taxon>
        <taxon>Anguininae</taxon>
        <taxon>Ditylenchus</taxon>
    </lineage>
</organism>
<accession>A0A915D6F6</accession>
<evidence type="ECO:0000256" key="6">
    <source>
        <dbReference type="ARBA" id="ARBA00023136"/>
    </source>
</evidence>
<keyword evidence="7" id="KW-1185">Reference proteome</keyword>
<dbReference type="PANTHER" id="PTHR23033">
    <property type="entry name" value="BETA1,3-GALACTOSYLTRANSFERASE"/>
    <property type="match status" value="1"/>
</dbReference>
<name>A0A915D6F6_9BILA</name>
<keyword evidence="3" id="KW-0812">Transmembrane</keyword>
<dbReference type="AlphaFoldDB" id="A0A915D6F6"/>
<dbReference type="InterPro" id="IPR026050">
    <property type="entry name" value="C1GALT1/C1GALT1_chp1"/>
</dbReference>
<keyword evidence="4" id="KW-0735">Signal-anchor</keyword>
<keyword evidence="5" id="KW-1133">Transmembrane helix</keyword>
<comment type="similarity">
    <text evidence="2">Belongs to the glycosyltransferase 31 family. Beta3-Gal-T subfamily.</text>
</comment>
<dbReference type="GO" id="GO:0016263">
    <property type="term" value="F:glycoprotein-N-acetylgalactosamine 3-beta-galactosyltransferase activity"/>
    <property type="evidence" value="ECO:0007669"/>
    <property type="project" value="TreeGrafter"/>
</dbReference>
<comment type="subcellular location">
    <subcellularLocation>
        <location evidence="1">Membrane</location>
        <topology evidence="1">Single-pass type II membrane protein</topology>
    </subcellularLocation>
</comment>
<sequence>MRTVWLRCVVLVQPTTQKQHKYLLAVSDTYASKCNETLFFTDSSVLLEKLSDSLNIFLLEGLNPAKWSFFLRVLRFLEARPPTISTNTTTQWTAFVNEQTYLVVDNLLLLIAQAGAPAILGRLENIRSPVSFLFPFTQTTAFCMDSGIALSDKAIHLIAGNNNQECLSSNWLIPKYTGKALLKCGRQIGAYILDPIDQDGHHLFVGTSLRSLFTKPQQALSFLLPRQSITQQQSVVSDCCSHKAIGFGQLSYRDIRLMHYFVNQMRVFGV</sequence>
<proteinExistence type="inferred from homology"/>
<evidence type="ECO:0000256" key="3">
    <source>
        <dbReference type="ARBA" id="ARBA00022692"/>
    </source>
</evidence>
<reference evidence="8" key="1">
    <citation type="submission" date="2022-11" db="UniProtKB">
        <authorList>
            <consortium name="WormBaseParasite"/>
        </authorList>
    </citation>
    <scope>IDENTIFICATION</scope>
</reference>
<evidence type="ECO:0000313" key="8">
    <source>
        <dbReference type="WBParaSite" id="jg15846"/>
    </source>
</evidence>
<evidence type="ECO:0000256" key="4">
    <source>
        <dbReference type="ARBA" id="ARBA00022968"/>
    </source>
</evidence>
<dbReference type="PANTHER" id="PTHR23033:SF8">
    <property type="entry name" value="HEXOSYLTRANSFERASE"/>
    <property type="match status" value="1"/>
</dbReference>
<dbReference type="WBParaSite" id="jg15846">
    <property type="protein sequence ID" value="jg15846"/>
    <property type="gene ID" value="jg15846"/>
</dbReference>
<evidence type="ECO:0000256" key="2">
    <source>
        <dbReference type="ARBA" id="ARBA00006462"/>
    </source>
</evidence>